<dbReference type="SUPFAM" id="SSF57603">
    <property type="entry name" value="FnI-like domain"/>
    <property type="match status" value="1"/>
</dbReference>
<feature type="region of interest" description="Disordered" evidence="1">
    <location>
        <begin position="1"/>
        <end position="108"/>
    </location>
</feature>
<feature type="compositionally biased region" description="Polar residues" evidence="1">
    <location>
        <begin position="1"/>
        <end position="25"/>
    </location>
</feature>
<dbReference type="Proteomes" id="UP000034406">
    <property type="component" value="Unassembled WGS sequence"/>
</dbReference>
<feature type="transmembrane region" description="Helical" evidence="2">
    <location>
        <begin position="128"/>
        <end position="151"/>
    </location>
</feature>
<gene>
    <name evidence="3" type="ORF">US90_C0022G0003</name>
</gene>
<comment type="caution">
    <text evidence="3">The sequence shown here is derived from an EMBL/GenBank/DDBJ whole genome shotgun (WGS) entry which is preliminary data.</text>
</comment>
<feature type="compositionally biased region" description="Pro residues" evidence="1">
    <location>
        <begin position="40"/>
        <end position="49"/>
    </location>
</feature>
<evidence type="ECO:0000256" key="1">
    <source>
        <dbReference type="SAM" id="MobiDB-lite"/>
    </source>
</evidence>
<dbReference type="AlphaFoldDB" id="A0A0G0JZB4"/>
<dbReference type="STRING" id="1618490.US90_C0022G0003"/>
<sequence length="348" mass="38454">MDDPNQINPPQNTSDNNPQIDSQEYQDILDKYAKEIAKNPPEPQTPPEPNIDSLPSDIELTQVPPTAPIPSSPPPQPEFEFPQPPPQEVTPVTPDLPHELPPPLPPKDDIEPPIEEIPHSKPNPFLKLLFFISLLVFLAVILGLVYVYLIAPAQINQQNLPQTDQNTPTSIPSGVCLLNDQSFNVGQSFPAADGCNTCTCGSDLTISCTEMACDTSTSVIPSDWQTYTNSQYKFSFQYPANSVVLNNNYTGYSATFIIDNISGSNPNYDVTFYIGSKDGSDYDDSTKTSIAGFEAIRVSLPTGHNPPQELVFFSDGKTNYEFQLVWDGKDQTVLNKFNQILSTFKFTK</sequence>
<keyword evidence="2" id="KW-0472">Membrane</keyword>
<evidence type="ECO:0000256" key="2">
    <source>
        <dbReference type="SAM" id="Phobius"/>
    </source>
</evidence>
<dbReference type="EMBL" id="LBUT01000022">
    <property type="protein sequence ID" value="KKQ68540.1"/>
    <property type="molecule type" value="Genomic_DNA"/>
</dbReference>
<feature type="compositionally biased region" description="Pro residues" evidence="1">
    <location>
        <begin position="65"/>
        <end position="88"/>
    </location>
</feature>
<protein>
    <submittedName>
        <fullName evidence="3">Hydroxyproline-rich glycoprotein dz-hrgp, probable</fullName>
    </submittedName>
</protein>
<keyword evidence="2" id="KW-1133">Transmembrane helix</keyword>
<keyword evidence="2" id="KW-0812">Transmembrane</keyword>
<proteinExistence type="predicted"/>
<evidence type="ECO:0000313" key="3">
    <source>
        <dbReference type="EMBL" id="KKQ68540.1"/>
    </source>
</evidence>
<feature type="compositionally biased region" description="Basic and acidic residues" evidence="1">
    <location>
        <begin position="28"/>
        <end position="37"/>
    </location>
</feature>
<reference evidence="3 4" key="1">
    <citation type="journal article" date="2015" name="Nature">
        <title>rRNA introns, odd ribosomes, and small enigmatic genomes across a large radiation of phyla.</title>
        <authorList>
            <person name="Brown C.T."/>
            <person name="Hug L.A."/>
            <person name="Thomas B.C."/>
            <person name="Sharon I."/>
            <person name="Castelle C.J."/>
            <person name="Singh A."/>
            <person name="Wilkins M.J."/>
            <person name="Williams K.H."/>
            <person name="Banfield J.F."/>
        </authorList>
    </citation>
    <scope>NUCLEOTIDE SEQUENCE [LARGE SCALE GENOMIC DNA]</scope>
</reference>
<accession>A0A0G0JZB4</accession>
<name>A0A0G0JZB4_9BACT</name>
<organism evidence="3 4">
    <name type="scientific">Candidatus Shapirobacteria bacterium GW2011_GWE2_38_30</name>
    <dbReference type="NCBI Taxonomy" id="1618490"/>
    <lineage>
        <taxon>Bacteria</taxon>
        <taxon>Candidatus Shapironibacteriota</taxon>
    </lineage>
</organism>
<evidence type="ECO:0000313" key="4">
    <source>
        <dbReference type="Proteomes" id="UP000034406"/>
    </source>
</evidence>